<dbReference type="AlphaFoldDB" id="A0A109BDR9"/>
<evidence type="ECO:0000313" key="1">
    <source>
        <dbReference type="EMBL" id="KWT66906.1"/>
    </source>
</evidence>
<dbReference type="EMBL" id="LMTR01000071">
    <property type="protein sequence ID" value="KWT66906.1"/>
    <property type="molecule type" value="Genomic_DNA"/>
</dbReference>
<keyword evidence="2" id="KW-1185">Reference proteome</keyword>
<organism evidence="1 2">
    <name type="scientific">Hyphomicrobium sulfonivorans</name>
    <dbReference type="NCBI Taxonomy" id="121290"/>
    <lineage>
        <taxon>Bacteria</taxon>
        <taxon>Pseudomonadati</taxon>
        <taxon>Pseudomonadota</taxon>
        <taxon>Alphaproteobacteria</taxon>
        <taxon>Hyphomicrobiales</taxon>
        <taxon>Hyphomicrobiaceae</taxon>
        <taxon>Hyphomicrobium</taxon>
    </lineage>
</organism>
<comment type="caution">
    <text evidence="1">The sequence shown here is derived from an EMBL/GenBank/DDBJ whole genome shotgun (WGS) entry which is preliminary data.</text>
</comment>
<dbReference type="STRING" id="121290.APY04_2313"/>
<dbReference type="OrthoDB" id="7594768at2"/>
<accession>A0A109BDR9</accession>
<dbReference type="Proteomes" id="UP000059074">
    <property type="component" value="Unassembled WGS sequence"/>
</dbReference>
<protein>
    <submittedName>
        <fullName evidence="1">Uncharacterized protein</fullName>
    </submittedName>
</protein>
<evidence type="ECO:0000313" key="2">
    <source>
        <dbReference type="Proteomes" id="UP000059074"/>
    </source>
</evidence>
<dbReference type="Pfam" id="PF20461">
    <property type="entry name" value="DUF6714"/>
    <property type="match status" value="1"/>
</dbReference>
<reference evidence="1 2" key="1">
    <citation type="submission" date="2015-10" db="EMBL/GenBank/DDBJ databases">
        <title>Transcriptomic analysis of a linuron degrading triple-species bacterial consortium.</title>
        <authorList>
            <person name="Albers P."/>
        </authorList>
    </citation>
    <scope>NUCLEOTIDE SEQUENCE [LARGE SCALE GENOMIC DNA]</scope>
    <source>
        <strain evidence="1 2">WDL6</strain>
    </source>
</reference>
<sequence>MTLSAAAIIEELKTAFPAKRSKRFVPMVNSVYGDEPFLIKAEFTDKDDWTKLTPEWLDVVPKGLASALSFLSNEAIRFYIPAFLAADLNGALDRVDPTFTLFHGFDNSSRHRRISPTKDETWTDFARHRWDHLTQAQAIAIVHYLEWRIEQDGLFMHRETTEALATYWYPRAAGIEPNLTKPQES</sequence>
<proteinExistence type="predicted"/>
<dbReference type="InterPro" id="IPR046560">
    <property type="entry name" value="DUF6714"/>
</dbReference>
<name>A0A109BDR9_HYPSL</name>
<gene>
    <name evidence="1" type="ORF">APY04_2313</name>
</gene>
<dbReference type="PATRIC" id="fig|121290.4.peg.2511"/>
<dbReference type="RefSeq" id="WP_068462582.1">
    <property type="nucleotide sequence ID" value="NZ_LMTR01000071.1"/>
</dbReference>